<evidence type="ECO:0000313" key="3">
    <source>
        <dbReference type="Proteomes" id="UP000239156"/>
    </source>
</evidence>
<dbReference type="EMBL" id="PKSL01000051">
    <property type="protein sequence ID" value="POW09897.1"/>
    <property type="molecule type" value="Genomic_DNA"/>
</dbReference>
<organism evidence="2 3">
    <name type="scientific">Puccinia striiformis</name>
    <dbReference type="NCBI Taxonomy" id="27350"/>
    <lineage>
        <taxon>Eukaryota</taxon>
        <taxon>Fungi</taxon>
        <taxon>Dikarya</taxon>
        <taxon>Basidiomycota</taxon>
        <taxon>Pucciniomycotina</taxon>
        <taxon>Pucciniomycetes</taxon>
        <taxon>Pucciniales</taxon>
        <taxon>Pucciniaceae</taxon>
        <taxon>Puccinia</taxon>
    </lineage>
</organism>
<dbReference type="AlphaFoldDB" id="A0A2S4VK38"/>
<feature type="region of interest" description="Disordered" evidence="1">
    <location>
        <begin position="1"/>
        <end position="36"/>
    </location>
</feature>
<evidence type="ECO:0000313" key="2">
    <source>
        <dbReference type="EMBL" id="POW09897.1"/>
    </source>
</evidence>
<gene>
    <name evidence="2" type="ORF">PSTT_06481</name>
</gene>
<reference evidence="2" key="1">
    <citation type="submission" date="2017-12" db="EMBL/GenBank/DDBJ databases">
        <title>Gene loss provides genomic basis for host adaptation in cereal stripe rust fungi.</title>
        <authorList>
            <person name="Xia C."/>
        </authorList>
    </citation>
    <scope>NUCLEOTIDE SEQUENCE [LARGE SCALE GENOMIC DNA]</scope>
    <source>
        <strain evidence="2">93-210</strain>
    </source>
</reference>
<dbReference type="Proteomes" id="UP000239156">
    <property type="component" value="Unassembled WGS sequence"/>
</dbReference>
<protein>
    <submittedName>
        <fullName evidence="2">Uncharacterized protein</fullName>
    </submittedName>
</protein>
<accession>A0A2S4VK38</accession>
<keyword evidence="3" id="KW-1185">Reference proteome</keyword>
<evidence type="ECO:0000256" key="1">
    <source>
        <dbReference type="SAM" id="MobiDB-lite"/>
    </source>
</evidence>
<proteinExistence type="predicted"/>
<comment type="caution">
    <text evidence="2">The sequence shown here is derived from an EMBL/GenBank/DDBJ whole genome shotgun (WGS) entry which is preliminary data.</text>
</comment>
<sequence>MPDKKTVDANIEVVQPKKANTSKTQPNPGTGPEKSQRSWVWVHFKVHNDKHVQCQVATKKTRGDICLTLLKIDDIGSTKSMWHRSTRLQIFFANPSFQLLRFQYLSTFH</sequence>
<name>A0A2S4VK38_9BASI</name>
<dbReference type="VEuPathDB" id="FungiDB:PSTT_06481"/>
<feature type="compositionally biased region" description="Polar residues" evidence="1">
    <location>
        <begin position="18"/>
        <end position="28"/>
    </location>
</feature>